<evidence type="ECO:0000259" key="2">
    <source>
        <dbReference type="Pfam" id="PF02657"/>
    </source>
</evidence>
<sequence>MQQTQVLQQFKLLNGWENRYRYLMKVGTPDNLPFDSSYRSERYLVDGCESQVWLYINAGKYYATSDSRIVKGLLCLILTKINELPSDQVAHFELGTFLQEFNLEKHLSESRSNGLHAVISQIKKLNC</sequence>
<protein>
    <submittedName>
        <fullName evidence="3">SufE family protein</fullName>
    </submittedName>
</protein>
<name>A0ABV1RLX1_9ALTE</name>
<dbReference type="PANTHER" id="PTHR43597">
    <property type="entry name" value="SULFUR ACCEPTOR PROTEIN CSDE"/>
    <property type="match status" value="1"/>
</dbReference>
<dbReference type="SUPFAM" id="SSF82649">
    <property type="entry name" value="SufE/NifU"/>
    <property type="match status" value="1"/>
</dbReference>
<dbReference type="RefSeq" id="WP_143872375.1">
    <property type="nucleotide sequence ID" value="NZ_CP041660.1"/>
</dbReference>
<evidence type="ECO:0000313" key="3">
    <source>
        <dbReference type="EMBL" id="MER2493938.1"/>
    </source>
</evidence>
<keyword evidence="4" id="KW-1185">Reference proteome</keyword>
<dbReference type="InterPro" id="IPR003808">
    <property type="entry name" value="Fe-S_metab-assoc_dom"/>
</dbReference>
<proteinExistence type="inferred from homology"/>
<comment type="caution">
    <text evidence="3">The sequence shown here is derived from an EMBL/GenBank/DDBJ whole genome shotgun (WGS) entry which is preliminary data.</text>
</comment>
<dbReference type="Gene3D" id="3.90.1010.10">
    <property type="match status" value="1"/>
</dbReference>
<dbReference type="EMBL" id="JBELOE010000280">
    <property type="protein sequence ID" value="MER2493938.1"/>
    <property type="molecule type" value="Genomic_DNA"/>
</dbReference>
<gene>
    <name evidence="3" type="ORF">ABS311_18855</name>
</gene>
<feature type="domain" description="Fe-S metabolism associated" evidence="2">
    <location>
        <begin position="8"/>
        <end position="124"/>
    </location>
</feature>
<organism evidence="3 4">
    <name type="scientific">Catenovulum sediminis</name>
    <dbReference type="NCBI Taxonomy" id="1740262"/>
    <lineage>
        <taxon>Bacteria</taxon>
        <taxon>Pseudomonadati</taxon>
        <taxon>Pseudomonadota</taxon>
        <taxon>Gammaproteobacteria</taxon>
        <taxon>Alteromonadales</taxon>
        <taxon>Alteromonadaceae</taxon>
        <taxon>Catenovulum</taxon>
    </lineage>
</organism>
<evidence type="ECO:0000313" key="4">
    <source>
        <dbReference type="Proteomes" id="UP001467690"/>
    </source>
</evidence>
<evidence type="ECO:0000256" key="1">
    <source>
        <dbReference type="ARBA" id="ARBA00010282"/>
    </source>
</evidence>
<comment type="similarity">
    <text evidence="1">Belongs to the SufE family.</text>
</comment>
<dbReference type="PANTHER" id="PTHR43597:SF5">
    <property type="entry name" value="SUFE-LIKE PROTEIN 2, CHLOROPLASTIC"/>
    <property type="match status" value="1"/>
</dbReference>
<dbReference type="Pfam" id="PF02657">
    <property type="entry name" value="SufE"/>
    <property type="match status" value="1"/>
</dbReference>
<accession>A0ABV1RLX1</accession>
<dbReference type="Proteomes" id="UP001467690">
    <property type="component" value="Unassembled WGS sequence"/>
</dbReference>
<reference evidence="3 4" key="1">
    <citation type="submission" date="2024-06" db="EMBL/GenBank/DDBJ databases">
        <authorList>
            <person name="Chen R.Y."/>
        </authorList>
    </citation>
    <scope>NUCLEOTIDE SEQUENCE [LARGE SCALE GENOMIC DNA]</scope>
    <source>
        <strain evidence="3 4">D2</strain>
    </source>
</reference>